<dbReference type="AlphaFoldDB" id="A0A3B0BVU9"/>
<comment type="caution">
    <text evidence="2">The sequence shown here is derived from an EMBL/GenBank/DDBJ whole genome shotgun (WGS) entry which is preliminary data.</text>
</comment>
<keyword evidence="3" id="KW-1185">Reference proteome</keyword>
<name>A0A3B0BVU9_9ACTN</name>
<gene>
    <name evidence="2" type="ORF">D7231_05620</name>
</gene>
<dbReference type="OrthoDB" id="4284811at2"/>
<evidence type="ECO:0000313" key="3">
    <source>
        <dbReference type="Proteomes" id="UP000270343"/>
    </source>
</evidence>
<sequence length="65" mass="7197">MSGQQQVEDGVAPGGSSGQAVDMSKWCLRCAQLRVRFHGAWRLGRTEEAMALDAEFVRHQQVVHS</sequence>
<organism evidence="2 3">
    <name type="scientific">Streptomyces klenkii</name>
    <dbReference type="NCBI Taxonomy" id="1420899"/>
    <lineage>
        <taxon>Bacteria</taxon>
        <taxon>Bacillati</taxon>
        <taxon>Actinomycetota</taxon>
        <taxon>Actinomycetes</taxon>
        <taxon>Kitasatosporales</taxon>
        <taxon>Streptomycetaceae</taxon>
        <taxon>Streptomyces</taxon>
    </lineage>
</organism>
<protein>
    <submittedName>
        <fullName evidence="2">Uncharacterized protein</fullName>
    </submittedName>
</protein>
<dbReference type="Proteomes" id="UP000270343">
    <property type="component" value="Unassembled WGS sequence"/>
</dbReference>
<reference evidence="2 3" key="1">
    <citation type="journal article" date="2015" name="Antonie Van Leeuwenhoek">
        <title>Streptomyces klenkii sp. nov., isolated from deep marine sediment.</title>
        <authorList>
            <person name="Veyisoglu A."/>
            <person name="Sahin N."/>
        </authorList>
    </citation>
    <scope>NUCLEOTIDE SEQUENCE [LARGE SCALE GENOMIC DNA]</scope>
    <source>
        <strain evidence="2 3">KCTC 29202</strain>
    </source>
</reference>
<evidence type="ECO:0000313" key="2">
    <source>
        <dbReference type="EMBL" id="RKN76468.1"/>
    </source>
</evidence>
<accession>A0A3B0BVU9</accession>
<feature type="region of interest" description="Disordered" evidence="1">
    <location>
        <begin position="1"/>
        <end position="20"/>
    </location>
</feature>
<evidence type="ECO:0000256" key="1">
    <source>
        <dbReference type="SAM" id="MobiDB-lite"/>
    </source>
</evidence>
<dbReference type="EMBL" id="RBAM01000002">
    <property type="protein sequence ID" value="RKN76468.1"/>
    <property type="molecule type" value="Genomic_DNA"/>
</dbReference>
<dbReference type="RefSeq" id="WP_120753796.1">
    <property type="nucleotide sequence ID" value="NZ_JBIBGF010000003.1"/>
</dbReference>
<proteinExistence type="predicted"/>